<dbReference type="Proteomes" id="UP000803844">
    <property type="component" value="Unassembled WGS sequence"/>
</dbReference>
<dbReference type="SUPFAM" id="SSF69304">
    <property type="entry name" value="Tricorn protease N-terminal domain"/>
    <property type="match status" value="1"/>
</dbReference>
<keyword evidence="2" id="KW-1185">Reference proteome</keyword>
<dbReference type="InterPro" id="IPR011042">
    <property type="entry name" value="6-blade_b-propeller_TolB-like"/>
</dbReference>
<dbReference type="GO" id="GO:0008233">
    <property type="term" value="F:peptidase activity"/>
    <property type="evidence" value="ECO:0007669"/>
    <property type="project" value="UniProtKB-KW"/>
</dbReference>
<evidence type="ECO:0000313" key="1">
    <source>
        <dbReference type="EMBL" id="KAF3767261.1"/>
    </source>
</evidence>
<dbReference type="SUPFAM" id="SSF82171">
    <property type="entry name" value="DPP6 N-terminal domain-like"/>
    <property type="match status" value="1"/>
</dbReference>
<name>A0A9P4Y692_CRYP1</name>
<gene>
    <name evidence="1" type="ORF">M406DRAFT_255038</name>
</gene>
<keyword evidence="1" id="KW-0645">Protease</keyword>
<sequence length="640" mass="70330">MGRNADAPIEGKKGILYMNRNSPVSSQLYIANADGSNERLLLGNNSVYEYHAQWSPDGEWIVFTSERNGDGNSDLWRSRPDGSDLEALATTPYVEGGGAISPNGSLVAFHSTRSNYKSNIWVMDLETGTSWNITNSTEVAGDWQLPDGHFRPAWSPDGEWIVFSSDKDTLWRGHNNVSGWEHTQELSIYAIRPDGSGYRKVVNNSGYSLGSPKFSPDGSRIVFYEMTTESTVFARRLDLMDEEESQIVSVDFATGTDRVNHTSGSGVKVFPQYVDANTIGYRNKTTGFNYVSAQAQGGGNFTSRASIPGGIAIASPAWSPNGTLLVYEKPVWGTPSGALTWRPINKPLYSWNDEWEYRNMDVFPTLSKQGVLAISEQELANGSLYTMRPDGTHQTEIFSALTDDVIPAALAAGTDAGAFQPSWSPDGDWLVVGLGSWFQTREDDLGLIYRVAANGSWHEVLVNETGINAGFPSLSPDGRYMVYRTWDQATDWSGGLRVLDLETGNTTVLTTAWDVLPSFAPTGSTILFTRRTSTPIAGPYDDNYDVCTINLDGSDFQNLTPESLGNDAHATWTAEGRIWYVGSQFGFPEEGPVYDNIWQPYGKIMLMNADGSNKTVWTDGMWEDAMPQFIPNSLLNGTAA</sequence>
<dbReference type="PANTHER" id="PTHR32161">
    <property type="entry name" value="DPP6 N-TERMINAL DOMAIN-LIKE PROTEIN"/>
    <property type="match status" value="1"/>
</dbReference>
<dbReference type="EMBL" id="MU032346">
    <property type="protein sequence ID" value="KAF3767261.1"/>
    <property type="molecule type" value="Genomic_DNA"/>
</dbReference>
<reference evidence="1" key="1">
    <citation type="journal article" date="2020" name="Phytopathology">
        <title>Genome sequence of the chestnut blight fungus Cryphonectria parasitica EP155: A fundamental resource for an archetypical invasive plant pathogen.</title>
        <authorList>
            <person name="Crouch J.A."/>
            <person name="Dawe A."/>
            <person name="Aerts A."/>
            <person name="Barry K."/>
            <person name="Churchill A.C.L."/>
            <person name="Grimwood J."/>
            <person name="Hillman B."/>
            <person name="Milgroom M.G."/>
            <person name="Pangilinan J."/>
            <person name="Smith M."/>
            <person name="Salamov A."/>
            <person name="Schmutz J."/>
            <person name="Yadav J."/>
            <person name="Grigoriev I.V."/>
            <person name="Nuss D."/>
        </authorList>
    </citation>
    <scope>NUCLEOTIDE SEQUENCE</scope>
    <source>
        <strain evidence="1">EP155</strain>
    </source>
</reference>
<dbReference type="InterPro" id="IPR011659">
    <property type="entry name" value="WD40"/>
</dbReference>
<accession>A0A9P4Y692</accession>
<dbReference type="GeneID" id="63834137"/>
<dbReference type="AlphaFoldDB" id="A0A9P4Y692"/>
<dbReference type="GO" id="GO:0006508">
    <property type="term" value="P:proteolysis"/>
    <property type="evidence" value="ECO:0007669"/>
    <property type="project" value="UniProtKB-KW"/>
</dbReference>
<dbReference type="Pfam" id="PF07676">
    <property type="entry name" value="PD40"/>
    <property type="match status" value="7"/>
</dbReference>
<evidence type="ECO:0000313" key="2">
    <source>
        <dbReference type="Proteomes" id="UP000803844"/>
    </source>
</evidence>
<keyword evidence="1" id="KW-0378">Hydrolase</keyword>
<dbReference type="RefSeq" id="XP_040778222.1">
    <property type="nucleotide sequence ID" value="XM_040917008.1"/>
</dbReference>
<comment type="caution">
    <text evidence="1">The sequence shown here is derived from an EMBL/GenBank/DDBJ whole genome shotgun (WGS) entry which is preliminary data.</text>
</comment>
<dbReference type="PANTHER" id="PTHR32161:SF8">
    <property type="entry name" value="DPP6 N-TERMINAL DOMAIN-LIKE PROTEIN"/>
    <property type="match status" value="1"/>
</dbReference>
<proteinExistence type="predicted"/>
<dbReference type="OrthoDB" id="43744at2759"/>
<dbReference type="Gene3D" id="2.120.10.30">
    <property type="entry name" value="TolB, C-terminal domain"/>
    <property type="match status" value="2"/>
</dbReference>
<organism evidence="1 2">
    <name type="scientific">Cryphonectria parasitica (strain ATCC 38755 / EP155)</name>
    <dbReference type="NCBI Taxonomy" id="660469"/>
    <lineage>
        <taxon>Eukaryota</taxon>
        <taxon>Fungi</taxon>
        <taxon>Dikarya</taxon>
        <taxon>Ascomycota</taxon>
        <taxon>Pezizomycotina</taxon>
        <taxon>Sordariomycetes</taxon>
        <taxon>Sordariomycetidae</taxon>
        <taxon>Diaporthales</taxon>
        <taxon>Cryphonectriaceae</taxon>
        <taxon>Cryphonectria-Endothia species complex</taxon>
        <taxon>Cryphonectria</taxon>
    </lineage>
</organism>
<protein>
    <submittedName>
        <fullName evidence="1">Tricorn protease N-terminal domain-containing protein</fullName>
    </submittedName>
</protein>